<accession>A0A0R0LTH7</accession>
<sequence length="203" mass="23320">MLFLIFLLQFFCRKGEFIMKPASSKYEIFRIYGNLSLRVENEPPGMDNLPFIIVQISNLGDGTRSMKIAKNYICAPEEGNILTISSQFDHRLCSWVFETNSDATVSLKNRNLYLVKTDEMDNRLRSHGFKMRLLPTTALHDYKWEIKSASIFKTLKPDDEDSKPNNLNDLPLDEANARLIKPKKTESLVVGVSTKLKMPVKQQ</sequence>
<gene>
    <name evidence="2" type="ORF">M153_30400001143</name>
</gene>
<reference evidence="2 3" key="1">
    <citation type="submission" date="2015-07" db="EMBL/GenBank/DDBJ databases">
        <title>The genome of Pseudoloma neurophilia, a relevant intracellular parasite of the zebrafish.</title>
        <authorList>
            <person name="Ndikumana S."/>
            <person name="Pelin A."/>
            <person name="Sanders J."/>
            <person name="Corradi N."/>
        </authorList>
    </citation>
    <scope>NUCLEOTIDE SEQUENCE [LARGE SCALE GENOMIC DNA]</scope>
    <source>
        <strain evidence="2 3">MK1</strain>
    </source>
</reference>
<feature type="signal peptide" evidence="1">
    <location>
        <begin position="1"/>
        <end position="15"/>
    </location>
</feature>
<evidence type="ECO:0000256" key="1">
    <source>
        <dbReference type="SAM" id="SignalP"/>
    </source>
</evidence>
<feature type="chain" id="PRO_5012542853" evidence="1">
    <location>
        <begin position="16"/>
        <end position="203"/>
    </location>
</feature>
<proteinExistence type="predicted"/>
<evidence type="ECO:0000313" key="2">
    <source>
        <dbReference type="EMBL" id="KRH92742.1"/>
    </source>
</evidence>
<name>A0A0R0LTH7_9MICR</name>
<protein>
    <submittedName>
        <fullName evidence="2">Uncharacterized protein</fullName>
    </submittedName>
</protein>
<organism evidence="2 3">
    <name type="scientific">Pseudoloma neurophilia</name>
    <dbReference type="NCBI Taxonomy" id="146866"/>
    <lineage>
        <taxon>Eukaryota</taxon>
        <taxon>Fungi</taxon>
        <taxon>Fungi incertae sedis</taxon>
        <taxon>Microsporidia</taxon>
        <taxon>Pseudoloma</taxon>
    </lineage>
</organism>
<keyword evidence="1" id="KW-0732">Signal</keyword>
<dbReference type="AlphaFoldDB" id="A0A0R0LTH7"/>
<keyword evidence="3" id="KW-1185">Reference proteome</keyword>
<dbReference type="EMBL" id="LGUB01000712">
    <property type="protein sequence ID" value="KRH92742.1"/>
    <property type="molecule type" value="Genomic_DNA"/>
</dbReference>
<dbReference type="Proteomes" id="UP000051530">
    <property type="component" value="Unassembled WGS sequence"/>
</dbReference>
<dbReference type="VEuPathDB" id="MicrosporidiaDB:M153_30400001143"/>
<comment type="caution">
    <text evidence="2">The sequence shown here is derived from an EMBL/GenBank/DDBJ whole genome shotgun (WGS) entry which is preliminary data.</text>
</comment>
<evidence type="ECO:0000313" key="3">
    <source>
        <dbReference type="Proteomes" id="UP000051530"/>
    </source>
</evidence>